<feature type="compositionally biased region" description="Low complexity" evidence="5">
    <location>
        <begin position="509"/>
        <end position="528"/>
    </location>
</feature>
<evidence type="ECO:0000256" key="5">
    <source>
        <dbReference type="SAM" id="MobiDB-lite"/>
    </source>
</evidence>
<dbReference type="AlphaFoldDB" id="A0A4Q1BQF9"/>
<feature type="region of interest" description="Disordered" evidence="5">
    <location>
        <begin position="225"/>
        <end position="245"/>
    </location>
</feature>
<dbReference type="PANTHER" id="PTHR23057">
    <property type="entry name" value="JUXTAPOSED WITH ANOTHER ZINC FINGER PROTEIN 1"/>
    <property type="match status" value="1"/>
</dbReference>
<evidence type="ECO:0000256" key="1">
    <source>
        <dbReference type="ARBA" id="ARBA00022723"/>
    </source>
</evidence>
<proteinExistence type="predicted"/>
<dbReference type="InterPro" id="IPR051580">
    <property type="entry name" value="ZnF-Chromatin_assoc"/>
</dbReference>
<organism evidence="6 7">
    <name type="scientific">Tremella mesenterica</name>
    <name type="common">Jelly fungus</name>
    <dbReference type="NCBI Taxonomy" id="5217"/>
    <lineage>
        <taxon>Eukaryota</taxon>
        <taxon>Fungi</taxon>
        <taxon>Dikarya</taxon>
        <taxon>Basidiomycota</taxon>
        <taxon>Agaricomycotina</taxon>
        <taxon>Tremellomycetes</taxon>
        <taxon>Tremellales</taxon>
        <taxon>Tremellaceae</taxon>
        <taxon>Tremella</taxon>
    </lineage>
</organism>
<keyword evidence="2" id="KW-0677">Repeat</keyword>
<comment type="caution">
    <text evidence="6">The sequence shown here is derived from an EMBL/GenBank/DDBJ whole genome shotgun (WGS) entry which is preliminary data.</text>
</comment>
<feature type="compositionally biased region" description="Low complexity" evidence="5">
    <location>
        <begin position="565"/>
        <end position="588"/>
    </location>
</feature>
<evidence type="ECO:0000256" key="2">
    <source>
        <dbReference type="ARBA" id="ARBA00022737"/>
    </source>
</evidence>
<dbReference type="Proteomes" id="UP000289152">
    <property type="component" value="Unassembled WGS sequence"/>
</dbReference>
<dbReference type="PANTHER" id="PTHR23057:SF0">
    <property type="entry name" value="JUXTAPOSED WITH ANOTHER ZINC FINGER PROTEIN 1"/>
    <property type="match status" value="1"/>
</dbReference>
<sequence>MPSPPPQPVPTNNPHAAFKHPQNINTSPRTGMSPMSYGAMTGISFTGAAFSMEKSSAGVGIPVRSLKMSGVVGGVAGSYGARFYSGAVGSPPAPFSTSITMVDPSSISRRSYAAAVQNRNSDYPMNALSSSFNSLSMHAMSTSLGTSYTRGQVHSLLAARSDAELTKEYMCCTQRFAGLHDLLEHVEDMHPLGGEIDNQNNHFFSMDMDMEELDEKPLIERTTSLAGSSMTSESRSSEIIPTYPVPISKPTTPTSEFPVPVPVTGNSFQISDVLTSPLEVHVPSAPLSRVSTNTSSPADGSVVTPNTSGQASPVFPKMAPGRSAFFPIAKQPINHKRHFDRAFNDVVSGKAASPKTNTEDGQTLKLPRAVAPTVLHGSGPSTSDTPGQGTNTSGNGENKSTDSPLPQPSLFSTDKPWRCPNPGCNKSYRQSNGLKYHREKGQCDFAIHDAVDLGLTFEEAERRNKPFVCAVGNGCTKRYRQMNGLKYHYLNSGAHGAWGLRLLENGTHPAPINPISTPSTPISSSSTPKPRPINAPYTIPNVSRPSTITQSQTPVRPGALSQTRPSNISTSTIQPTQTQTQSGTSNQTRPNNISNQNTKIGVLSQTRPNQIPVQTKRPIPTGQNALNRIGGNGLNQRGPEAMLFAVGPEDLLGRS</sequence>
<dbReference type="EMBL" id="SDIL01000022">
    <property type="protein sequence ID" value="RXK40110.1"/>
    <property type="molecule type" value="Genomic_DNA"/>
</dbReference>
<evidence type="ECO:0008006" key="8">
    <source>
        <dbReference type="Google" id="ProtNLM"/>
    </source>
</evidence>
<feature type="compositionally biased region" description="Polar residues" evidence="5">
    <location>
        <begin position="589"/>
        <end position="598"/>
    </location>
</feature>
<dbReference type="VEuPathDB" id="FungiDB:TREMEDRAFT_71381"/>
<evidence type="ECO:0000313" key="7">
    <source>
        <dbReference type="Proteomes" id="UP000289152"/>
    </source>
</evidence>
<feature type="compositionally biased region" description="Polar residues" evidence="5">
    <location>
        <begin position="289"/>
        <end position="311"/>
    </location>
</feature>
<keyword evidence="1" id="KW-0479">Metal-binding</keyword>
<feature type="region of interest" description="Disordered" evidence="5">
    <location>
        <begin position="509"/>
        <end position="598"/>
    </location>
</feature>
<dbReference type="STRING" id="5217.A0A4Q1BQF9"/>
<dbReference type="FunCoup" id="A0A4Q1BQF9">
    <property type="interactions" value="179"/>
</dbReference>
<feature type="region of interest" description="Disordered" evidence="5">
    <location>
        <begin position="373"/>
        <end position="417"/>
    </location>
</feature>
<dbReference type="GO" id="GO:0008270">
    <property type="term" value="F:zinc ion binding"/>
    <property type="evidence" value="ECO:0007669"/>
    <property type="project" value="UniProtKB-KW"/>
</dbReference>
<dbReference type="OrthoDB" id="1662883at2759"/>
<feature type="region of interest" description="Disordered" evidence="5">
    <location>
        <begin position="1"/>
        <end position="33"/>
    </location>
</feature>
<evidence type="ECO:0000256" key="3">
    <source>
        <dbReference type="ARBA" id="ARBA00022771"/>
    </source>
</evidence>
<keyword evidence="4" id="KW-0862">Zinc</keyword>
<accession>A0A4Q1BQF9</accession>
<protein>
    <recommendedName>
        <fullName evidence="8">C2H2-type domain-containing protein</fullName>
    </recommendedName>
</protein>
<feature type="compositionally biased region" description="Polar residues" evidence="5">
    <location>
        <begin position="379"/>
        <end position="412"/>
    </location>
</feature>
<dbReference type="Gene3D" id="3.30.160.60">
    <property type="entry name" value="Classic Zinc Finger"/>
    <property type="match status" value="1"/>
</dbReference>
<evidence type="ECO:0000256" key="4">
    <source>
        <dbReference type="ARBA" id="ARBA00022833"/>
    </source>
</evidence>
<dbReference type="InParanoid" id="A0A4Q1BQF9"/>
<dbReference type="GO" id="GO:0005634">
    <property type="term" value="C:nucleus"/>
    <property type="evidence" value="ECO:0007669"/>
    <property type="project" value="TreeGrafter"/>
</dbReference>
<feature type="compositionally biased region" description="Pro residues" evidence="5">
    <location>
        <begin position="1"/>
        <end position="11"/>
    </location>
</feature>
<reference evidence="6 7" key="1">
    <citation type="submission" date="2016-06" db="EMBL/GenBank/DDBJ databases">
        <title>Evolution of pathogenesis and genome organization in the Tremellales.</title>
        <authorList>
            <person name="Cuomo C."/>
            <person name="Litvintseva A."/>
            <person name="Heitman J."/>
            <person name="Chen Y."/>
            <person name="Sun S."/>
            <person name="Springer D."/>
            <person name="Dromer F."/>
            <person name="Young S."/>
            <person name="Zeng Q."/>
            <person name="Chapman S."/>
            <person name="Gujja S."/>
            <person name="Saif S."/>
            <person name="Birren B."/>
        </authorList>
    </citation>
    <scope>NUCLEOTIDE SEQUENCE [LARGE SCALE GENOMIC DNA]</scope>
    <source>
        <strain evidence="6 7">ATCC 28783</strain>
    </source>
</reference>
<feature type="compositionally biased region" description="Polar residues" evidence="5">
    <location>
        <begin position="540"/>
        <end position="564"/>
    </location>
</feature>
<evidence type="ECO:0000313" key="6">
    <source>
        <dbReference type="EMBL" id="RXK40110.1"/>
    </source>
</evidence>
<keyword evidence="7" id="KW-1185">Reference proteome</keyword>
<keyword evidence="3" id="KW-0863">Zinc-finger</keyword>
<gene>
    <name evidence="6" type="ORF">M231_02567</name>
</gene>
<name>A0A4Q1BQF9_TREME</name>
<feature type="region of interest" description="Disordered" evidence="5">
    <location>
        <begin position="287"/>
        <end position="313"/>
    </location>
</feature>